<evidence type="ECO:0000313" key="1">
    <source>
        <dbReference type="Proteomes" id="UP000092443"/>
    </source>
</evidence>
<dbReference type="AlphaFoldDB" id="A0A9C5Z840"/>
<proteinExistence type="predicted"/>
<dbReference type="SUPFAM" id="SSF48371">
    <property type="entry name" value="ARM repeat"/>
    <property type="match status" value="1"/>
</dbReference>
<dbReference type="InterPro" id="IPR042462">
    <property type="entry name" value="ARMC7"/>
</dbReference>
<keyword evidence="1" id="KW-1185">Reference proteome</keyword>
<dbReference type="PANTHER" id="PTHR46263:SF1">
    <property type="entry name" value="ARMADILLO REPEAT-CONTAINING PROTEIN 7"/>
    <property type="match status" value="1"/>
</dbReference>
<gene>
    <name evidence="2" type="primary">LOC119638506</name>
</gene>
<dbReference type="GeneID" id="119638506"/>
<dbReference type="InterPro" id="IPR016024">
    <property type="entry name" value="ARM-type_fold"/>
</dbReference>
<name>A0A9C5Z840_9MUSC</name>
<dbReference type="PANTHER" id="PTHR46263">
    <property type="entry name" value="ARMADILLO REPEAT-CONTAINING PROTEIN 7"/>
    <property type="match status" value="1"/>
</dbReference>
<dbReference type="InterPro" id="IPR011989">
    <property type="entry name" value="ARM-like"/>
</dbReference>
<dbReference type="InterPro" id="IPR029069">
    <property type="entry name" value="HotDog_dom_sf"/>
</dbReference>
<accession>A0A9C5Z840</accession>
<protein>
    <submittedName>
        <fullName evidence="2">LOW QUALITY PROTEIN: armadillo repeat-containing protein 7</fullName>
    </submittedName>
</protein>
<dbReference type="Gene3D" id="3.10.129.10">
    <property type="entry name" value="Hotdog Thioesterase"/>
    <property type="match status" value="1"/>
</dbReference>
<reference evidence="2" key="1">
    <citation type="submission" date="2025-08" db="UniProtKB">
        <authorList>
            <consortium name="RefSeq"/>
        </authorList>
    </citation>
    <scope>IDENTIFICATION</scope>
    <source>
        <tissue evidence="2">Whole body pupa</tissue>
    </source>
</reference>
<dbReference type="KEGG" id="gfs:119638506"/>
<dbReference type="RefSeq" id="XP_037891250.1">
    <property type="nucleotide sequence ID" value="XM_038035322.1"/>
</dbReference>
<sequence>MYSSHNYLKRKTPETGVNRQEFIAHLIEEYYTTTNVEAQEQVSANLANFAYDPINWDYLKSAEGLKLFVELLQTPNENLQLYGIAGLCNICLDKQSHDFILQKAHLKFIQTLLVKTENLEITLNILTLIYQLLTSLDAGYDKAFILTIDILKKIKFYCHSVKDQRIINISTLILEDFAQRHEFVELKDVATRLLSSKKMPPAAPYPEVKVIKRFTQIELDQFSQLTGDKNIVHSSSLPIEERRVHGAFLNAIVAGIIGTKFPGPGTIVLEQRFAFLKPCRLETDTEICIRLLKARKISLISYECMQNQRVIFQGEAKLLLTAINE</sequence>
<evidence type="ECO:0000313" key="2">
    <source>
        <dbReference type="RefSeq" id="XP_037891250.1"/>
    </source>
</evidence>
<organism evidence="1 2">
    <name type="scientific">Glossina fuscipes</name>
    <dbReference type="NCBI Taxonomy" id="7396"/>
    <lineage>
        <taxon>Eukaryota</taxon>
        <taxon>Metazoa</taxon>
        <taxon>Ecdysozoa</taxon>
        <taxon>Arthropoda</taxon>
        <taxon>Hexapoda</taxon>
        <taxon>Insecta</taxon>
        <taxon>Pterygota</taxon>
        <taxon>Neoptera</taxon>
        <taxon>Endopterygota</taxon>
        <taxon>Diptera</taxon>
        <taxon>Brachycera</taxon>
        <taxon>Muscomorpha</taxon>
        <taxon>Hippoboscoidea</taxon>
        <taxon>Glossinidae</taxon>
        <taxon>Glossina</taxon>
    </lineage>
</organism>
<dbReference type="SUPFAM" id="SSF54637">
    <property type="entry name" value="Thioesterase/thiol ester dehydrase-isomerase"/>
    <property type="match status" value="1"/>
</dbReference>
<dbReference type="Proteomes" id="UP000092443">
    <property type="component" value="Unplaced"/>
</dbReference>
<dbReference type="Gene3D" id="1.25.10.10">
    <property type="entry name" value="Leucine-rich Repeat Variant"/>
    <property type="match status" value="1"/>
</dbReference>